<dbReference type="InterPro" id="IPR004579">
    <property type="entry name" value="ERCC1/RAD10/SWI10"/>
</dbReference>
<dbReference type="GO" id="GO:0006312">
    <property type="term" value="P:mitotic recombination"/>
    <property type="evidence" value="ECO:0007669"/>
    <property type="project" value="TreeGrafter"/>
</dbReference>
<dbReference type="GO" id="GO:0000110">
    <property type="term" value="C:nucleotide-excision repair factor 1 complex"/>
    <property type="evidence" value="ECO:0007669"/>
    <property type="project" value="TreeGrafter"/>
</dbReference>
<name>A8PYK2_MALGO</name>
<evidence type="ECO:0000256" key="1">
    <source>
        <dbReference type="ARBA" id="ARBA00004123"/>
    </source>
</evidence>
<keyword evidence="5" id="KW-0234">DNA repair</keyword>
<keyword evidence="4" id="KW-0238">DNA-binding</keyword>
<dbReference type="STRING" id="425265.A8PYK2"/>
<dbReference type="SUPFAM" id="SSF52980">
    <property type="entry name" value="Restriction endonuclease-like"/>
    <property type="match status" value="1"/>
</dbReference>
<proteinExistence type="inferred from homology"/>
<dbReference type="GO" id="GO:0006302">
    <property type="term" value="P:double-strand break repair"/>
    <property type="evidence" value="ECO:0007669"/>
    <property type="project" value="UniProtKB-ARBA"/>
</dbReference>
<evidence type="ECO:0000256" key="3">
    <source>
        <dbReference type="ARBA" id="ARBA00022763"/>
    </source>
</evidence>
<comment type="subcellular location">
    <subcellularLocation>
        <location evidence="1">Nucleus</location>
    </subcellularLocation>
</comment>
<dbReference type="Pfam" id="PF03834">
    <property type="entry name" value="Rad10"/>
    <property type="match status" value="1"/>
</dbReference>
<dbReference type="InParanoid" id="A8PYK2"/>
<feature type="region of interest" description="Disordered" evidence="7">
    <location>
        <begin position="242"/>
        <end position="265"/>
    </location>
</feature>
<dbReference type="PANTHER" id="PTHR12749">
    <property type="entry name" value="EXCISION REPAIR CROSS-COMPLEMENTING 1 ERCC1"/>
    <property type="match status" value="1"/>
</dbReference>
<dbReference type="FunCoup" id="A8PYK2">
    <property type="interactions" value="60"/>
</dbReference>
<dbReference type="Gene3D" id="3.40.50.10130">
    <property type="match status" value="1"/>
</dbReference>
<evidence type="ECO:0000256" key="7">
    <source>
        <dbReference type="SAM" id="MobiDB-lite"/>
    </source>
</evidence>
<protein>
    <recommendedName>
        <fullName evidence="8">ERCC1-like central domain-containing protein</fullName>
    </recommendedName>
</protein>
<dbReference type="GO" id="GO:0070914">
    <property type="term" value="P:UV-damage excision repair"/>
    <property type="evidence" value="ECO:0007669"/>
    <property type="project" value="TreeGrafter"/>
</dbReference>
<keyword evidence="3" id="KW-0227">DNA damage</keyword>
<evidence type="ECO:0000313" key="10">
    <source>
        <dbReference type="Proteomes" id="UP000008837"/>
    </source>
</evidence>
<gene>
    <name evidence="9" type="ORF">MGL_1678</name>
</gene>
<dbReference type="GO" id="GO:0003697">
    <property type="term" value="F:single-stranded DNA binding"/>
    <property type="evidence" value="ECO:0007669"/>
    <property type="project" value="TreeGrafter"/>
</dbReference>
<sequence length="284" mass="32276">MTAHRPTDERPVRPQPHRLIRGAQSSSSILVNSCQRGNPVLQHIKGVAWEYADIVPDYQVGISNGVLFLSLRYHRLHPEYIHMRIQRLAHMYTLRILLVVCDVNDHQPAIRELTKVALVNQIVMIVAWSAEEAAHYLEIYKAFEQKPPDMIRAKVGDDSLSVLQSVLTNVRGINKTDVLTLSTRYHTFRDIVHESSENLFMLPGMGDTKARNLTRAFRQPFRTDAPRSYSDTDAPVPLSEHSKAFETETPSNAARPSGLDSLPENFESLPEEEQLRIAMQLSME</sequence>
<dbReference type="OrthoDB" id="10262814at2759"/>
<dbReference type="VEuPathDB" id="FungiDB:MGL_1678"/>
<dbReference type="OMA" id="PHCVLVH"/>
<dbReference type="AlphaFoldDB" id="A8PYK2"/>
<evidence type="ECO:0000256" key="2">
    <source>
        <dbReference type="ARBA" id="ARBA00008283"/>
    </source>
</evidence>
<dbReference type="EMBL" id="AAYY01000004">
    <property type="protein sequence ID" value="EDP44281.1"/>
    <property type="molecule type" value="Genomic_DNA"/>
</dbReference>
<dbReference type="GO" id="GO:0070522">
    <property type="term" value="C:ERCC4-ERCC1 complex"/>
    <property type="evidence" value="ECO:0007669"/>
    <property type="project" value="TreeGrafter"/>
</dbReference>
<dbReference type="GO" id="GO:0003684">
    <property type="term" value="F:damaged DNA binding"/>
    <property type="evidence" value="ECO:0007669"/>
    <property type="project" value="InterPro"/>
</dbReference>
<dbReference type="SUPFAM" id="SSF47781">
    <property type="entry name" value="RuvA domain 2-like"/>
    <property type="match status" value="1"/>
</dbReference>
<dbReference type="RefSeq" id="XP_001731495.1">
    <property type="nucleotide sequence ID" value="XM_001731443.1"/>
</dbReference>
<evidence type="ECO:0000313" key="9">
    <source>
        <dbReference type="EMBL" id="EDP44281.1"/>
    </source>
</evidence>
<dbReference type="GeneID" id="5855802"/>
<dbReference type="Proteomes" id="UP000008837">
    <property type="component" value="Unassembled WGS sequence"/>
</dbReference>
<feature type="domain" description="ERCC1-like central" evidence="8">
    <location>
        <begin position="28"/>
        <end position="141"/>
    </location>
</feature>
<evidence type="ECO:0000256" key="6">
    <source>
        <dbReference type="ARBA" id="ARBA00023242"/>
    </source>
</evidence>
<dbReference type="CDD" id="cd22325">
    <property type="entry name" value="ERCC1_C-like"/>
    <property type="match status" value="1"/>
</dbReference>
<dbReference type="FunFam" id="3.40.50.10130:FF:000001">
    <property type="entry name" value="DNA excision repair protein ERCC-1"/>
    <property type="match status" value="1"/>
</dbReference>
<dbReference type="NCBIfam" id="TIGR00597">
    <property type="entry name" value="rad10"/>
    <property type="match status" value="1"/>
</dbReference>
<evidence type="ECO:0000256" key="4">
    <source>
        <dbReference type="ARBA" id="ARBA00023125"/>
    </source>
</evidence>
<dbReference type="KEGG" id="mgl:MGL_1678"/>
<dbReference type="Pfam" id="PF14520">
    <property type="entry name" value="HHH_5"/>
    <property type="match status" value="1"/>
</dbReference>
<accession>A8PYK2</accession>
<evidence type="ECO:0000259" key="8">
    <source>
        <dbReference type="Pfam" id="PF03834"/>
    </source>
</evidence>
<dbReference type="InterPro" id="IPR011335">
    <property type="entry name" value="Restrct_endonuc-II-like"/>
</dbReference>
<evidence type="ECO:0000256" key="5">
    <source>
        <dbReference type="ARBA" id="ARBA00023204"/>
    </source>
</evidence>
<reference evidence="9 10" key="1">
    <citation type="journal article" date="2007" name="Proc. Natl. Acad. Sci. U.S.A.">
        <title>Dandruff-associated Malassezia genomes reveal convergent and divergent virulence traits shared with plant and human fungal pathogens.</title>
        <authorList>
            <person name="Xu J."/>
            <person name="Saunders C.W."/>
            <person name="Hu P."/>
            <person name="Grant R.A."/>
            <person name="Boekhout T."/>
            <person name="Kuramae E.E."/>
            <person name="Kronstad J.W."/>
            <person name="Deangelis Y.M."/>
            <person name="Reeder N.L."/>
            <person name="Johnstone K.R."/>
            <person name="Leland M."/>
            <person name="Fieno A.M."/>
            <person name="Begley W.M."/>
            <person name="Sun Y."/>
            <person name="Lacey M.P."/>
            <person name="Chaudhary T."/>
            <person name="Keough T."/>
            <person name="Chu L."/>
            <person name="Sears R."/>
            <person name="Yuan B."/>
            <person name="Dawson T.L.Jr."/>
        </authorList>
    </citation>
    <scope>NUCLEOTIDE SEQUENCE [LARGE SCALE GENOMIC DNA]</scope>
    <source>
        <strain evidence="10">ATCC MYA-4612 / CBS 7966</strain>
    </source>
</reference>
<dbReference type="InterPro" id="IPR047260">
    <property type="entry name" value="ERCC1-like_central_dom"/>
</dbReference>
<keyword evidence="10" id="KW-1185">Reference proteome</keyword>
<comment type="similarity">
    <text evidence="2">Belongs to the ERCC1/RAD10/SWI10 family.</text>
</comment>
<dbReference type="InterPro" id="IPR010994">
    <property type="entry name" value="RuvA_2-like"/>
</dbReference>
<dbReference type="Gene3D" id="1.10.150.20">
    <property type="entry name" value="5' to 3' exonuclease, C-terminal subdomain"/>
    <property type="match status" value="1"/>
</dbReference>
<dbReference type="PANTHER" id="PTHR12749:SF0">
    <property type="entry name" value="DNA EXCISION REPAIR PROTEIN ERCC-1"/>
    <property type="match status" value="1"/>
</dbReference>
<keyword evidence="6" id="KW-0539">Nucleus</keyword>
<comment type="caution">
    <text evidence="9">The sequence shown here is derived from an EMBL/GenBank/DDBJ whole genome shotgun (WGS) entry which is preliminary data.</text>
</comment>
<organism evidence="9 10">
    <name type="scientific">Malassezia globosa (strain ATCC MYA-4612 / CBS 7966)</name>
    <name type="common">Dandruff-associated fungus</name>
    <dbReference type="NCBI Taxonomy" id="425265"/>
    <lineage>
        <taxon>Eukaryota</taxon>
        <taxon>Fungi</taxon>
        <taxon>Dikarya</taxon>
        <taxon>Basidiomycota</taxon>
        <taxon>Ustilaginomycotina</taxon>
        <taxon>Malasseziomycetes</taxon>
        <taxon>Malasseziales</taxon>
        <taxon>Malasseziaceae</taxon>
        <taxon>Malassezia</taxon>
    </lineage>
</organism>